<keyword evidence="1" id="KW-0812">Transmembrane</keyword>
<feature type="transmembrane region" description="Helical" evidence="1">
    <location>
        <begin position="73"/>
        <end position="94"/>
    </location>
</feature>
<name>A0A4R5KG61_9BACL</name>
<comment type="caution">
    <text evidence="2">The sequence shown here is derived from an EMBL/GenBank/DDBJ whole genome shotgun (WGS) entry which is preliminary data.</text>
</comment>
<evidence type="ECO:0000313" key="2">
    <source>
        <dbReference type="EMBL" id="TDF94399.1"/>
    </source>
</evidence>
<accession>A0A4R5KG61</accession>
<proteinExistence type="predicted"/>
<dbReference type="PANTHER" id="PTHR37305:SF1">
    <property type="entry name" value="MEMBRANE PROTEIN"/>
    <property type="match status" value="1"/>
</dbReference>
<organism evidence="2 3">
    <name type="scientific">Paenibacillus piri</name>
    <dbReference type="NCBI Taxonomy" id="2547395"/>
    <lineage>
        <taxon>Bacteria</taxon>
        <taxon>Bacillati</taxon>
        <taxon>Bacillota</taxon>
        <taxon>Bacilli</taxon>
        <taxon>Bacillales</taxon>
        <taxon>Paenibacillaceae</taxon>
        <taxon>Paenibacillus</taxon>
    </lineage>
</organism>
<protein>
    <recommendedName>
        <fullName evidence="4">ABC transporter permease</fullName>
    </recommendedName>
</protein>
<feature type="transmembrane region" description="Helical" evidence="1">
    <location>
        <begin position="236"/>
        <end position="257"/>
    </location>
</feature>
<gene>
    <name evidence="2" type="ORF">E1757_23580</name>
</gene>
<dbReference type="AlphaFoldDB" id="A0A4R5KG61"/>
<evidence type="ECO:0000313" key="3">
    <source>
        <dbReference type="Proteomes" id="UP000295636"/>
    </source>
</evidence>
<dbReference type="Pfam" id="PF12730">
    <property type="entry name" value="ABC2_membrane_4"/>
    <property type="match status" value="1"/>
</dbReference>
<evidence type="ECO:0008006" key="4">
    <source>
        <dbReference type="Google" id="ProtNLM"/>
    </source>
</evidence>
<feature type="transmembrane region" description="Helical" evidence="1">
    <location>
        <begin position="159"/>
        <end position="179"/>
    </location>
</feature>
<feature type="transmembrane region" description="Helical" evidence="1">
    <location>
        <begin position="191"/>
        <end position="216"/>
    </location>
</feature>
<evidence type="ECO:0000256" key="1">
    <source>
        <dbReference type="SAM" id="Phobius"/>
    </source>
</evidence>
<dbReference type="Proteomes" id="UP000295636">
    <property type="component" value="Unassembled WGS sequence"/>
</dbReference>
<keyword evidence="1" id="KW-0472">Membrane</keyword>
<sequence>MWFRKSNFHKKVSIMYSLYANVMNETEKMWKRRRTIVFLMLTLLIPVLSAVMLSSVQNAGVFGGLGGSLPMLMLSLFTVSLLPLFLFITAADSFSGEEAARTMKLILVRPITRAKAFSSKVLAMAFYIGVQLATLWLVSVLAGWFAPGGGMTGSLADSIKAYAAAFVPMFAIGLIAAFIAQCFGSSSGAMALTICIYAAAKVLPFFFPFLSVWSVFSYTNWYVLWIGKAASVSKLFNTFVLLFSYSIMAYTGGWLLFERKQL</sequence>
<feature type="transmembrane region" description="Helical" evidence="1">
    <location>
        <begin position="121"/>
        <end position="147"/>
    </location>
</feature>
<dbReference type="EMBL" id="SMRT01000013">
    <property type="protein sequence ID" value="TDF94399.1"/>
    <property type="molecule type" value="Genomic_DNA"/>
</dbReference>
<keyword evidence="1" id="KW-1133">Transmembrane helix</keyword>
<reference evidence="2 3" key="1">
    <citation type="submission" date="2019-03" db="EMBL/GenBank/DDBJ databases">
        <title>This is whole genome sequence of Paenibacillus sp MS74 strain.</title>
        <authorList>
            <person name="Trinh H.N."/>
        </authorList>
    </citation>
    <scope>NUCLEOTIDE SEQUENCE [LARGE SCALE GENOMIC DNA]</scope>
    <source>
        <strain evidence="2 3">MS74</strain>
    </source>
</reference>
<keyword evidence="3" id="KW-1185">Reference proteome</keyword>
<dbReference type="OrthoDB" id="1711106at2"/>
<dbReference type="PANTHER" id="PTHR37305">
    <property type="entry name" value="INTEGRAL MEMBRANE PROTEIN-RELATED"/>
    <property type="match status" value="1"/>
</dbReference>